<organism evidence="1 2">
    <name type="scientific">Zestomonas carbonaria</name>
    <dbReference type="NCBI Taxonomy" id="2762745"/>
    <lineage>
        <taxon>Bacteria</taxon>
        <taxon>Pseudomonadati</taxon>
        <taxon>Pseudomonadota</taxon>
        <taxon>Gammaproteobacteria</taxon>
        <taxon>Pseudomonadales</taxon>
        <taxon>Pseudomonadaceae</taxon>
        <taxon>Zestomonas</taxon>
    </lineage>
</organism>
<keyword evidence="2" id="KW-1185">Reference proteome</keyword>
<dbReference type="Pfam" id="PF11363">
    <property type="entry name" value="DUF3164"/>
    <property type="match status" value="1"/>
</dbReference>
<sequence>MAEPQEIQIPAGWVRNAAGNLVHESEISEQDKLRDQVVMGIATVAQRLNGELKALKEKALAEIDDLITIAGEKYDMKLGGPKGNVSLLSFDGRFKLKRIHQDSIGYTEEMEVAKAKVFECISRWGQTVHEDAHKHLFTLATRAFRPTKSGEISISRVMDMLRAEINDPDWKKAKQAVQDSLIVNGKAVYIQVQQRVAGKKYQTILLDIAGV</sequence>
<evidence type="ECO:0000313" key="1">
    <source>
        <dbReference type="EMBL" id="CAD5107202.1"/>
    </source>
</evidence>
<evidence type="ECO:0008006" key="3">
    <source>
        <dbReference type="Google" id="ProtNLM"/>
    </source>
</evidence>
<dbReference type="EMBL" id="CAJFCI010000031">
    <property type="protein sequence ID" value="CAD5107202.1"/>
    <property type="molecule type" value="Genomic_DNA"/>
</dbReference>
<evidence type="ECO:0000313" key="2">
    <source>
        <dbReference type="Proteomes" id="UP000583387"/>
    </source>
</evidence>
<dbReference type="Proteomes" id="UP000583387">
    <property type="component" value="Unassembled WGS sequence"/>
</dbReference>
<protein>
    <recommendedName>
        <fullName evidence="3">DUF3164 family protein</fullName>
    </recommendedName>
</protein>
<dbReference type="InterPro" id="IPR021505">
    <property type="entry name" value="Phage_B3_Orf6"/>
</dbReference>
<reference evidence="1 2" key="1">
    <citation type="submission" date="2020-08" db="EMBL/GenBank/DDBJ databases">
        <authorList>
            <person name="Criscuolo A."/>
        </authorList>
    </citation>
    <scope>NUCLEOTIDE SEQUENCE [LARGE SCALE GENOMIC DNA]</scope>
    <source>
        <strain evidence="1">CIP111764</strain>
    </source>
</reference>
<proteinExistence type="predicted"/>
<dbReference type="RefSeq" id="WP_187670553.1">
    <property type="nucleotide sequence ID" value="NZ_CAJFCI010000031.1"/>
</dbReference>
<dbReference type="AlphaFoldDB" id="A0A7U7I9R9"/>
<name>A0A7U7I9R9_9GAMM</name>
<gene>
    <name evidence="1" type="ORF">PSEWESI4_01473</name>
</gene>
<accession>A0A7U7I9R9</accession>
<comment type="caution">
    <text evidence="1">The sequence shown here is derived from an EMBL/GenBank/DDBJ whole genome shotgun (WGS) entry which is preliminary data.</text>
</comment>